<evidence type="ECO:0000313" key="5">
    <source>
        <dbReference type="EMBL" id="OGG44003.1"/>
    </source>
</evidence>
<dbReference type="Gene3D" id="3.90.550.10">
    <property type="entry name" value="Spore Coat Polysaccharide Biosynthesis Protein SpsA, Chain A"/>
    <property type="match status" value="1"/>
</dbReference>
<keyword evidence="4" id="KW-0812">Transmembrane</keyword>
<dbReference type="InterPro" id="IPR029044">
    <property type="entry name" value="Nucleotide-diphossugar_trans"/>
</dbReference>
<evidence type="ECO:0000256" key="2">
    <source>
        <dbReference type="ARBA" id="ARBA00022676"/>
    </source>
</evidence>
<evidence type="ECO:0000313" key="6">
    <source>
        <dbReference type="Proteomes" id="UP000178249"/>
    </source>
</evidence>
<dbReference type="Pfam" id="PF13641">
    <property type="entry name" value="Glyco_tranf_2_3"/>
    <property type="match status" value="1"/>
</dbReference>
<dbReference type="Proteomes" id="UP000178249">
    <property type="component" value="Unassembled WGS sequence"/>
</dbReference>
<comment type="caution">
    <text evidence="5">The sequence shown here is derived from an EMBL/GenBank/DDBJ whole genome shotgun (WGS) entry which is preliminary data.</text>
</comment>
<feature type="transmembrane region" description="Helical" evidence="4">
    <location>
        <begin position="286"/>
        <end position="310"/>
    </location>
</feature>
<dbReference type="GO" id="GO:0016757">
    <property type="term" value="F:glycosyltransferase activity"/>
    <property type="evidence" value="ECO:0007669"/>
    <property type="project" value="UniProtKB-KW"/>
</dbReference>
<evidence type="ECO:0000256" key="1">
    <source>
        <dbReference type="ARBA" id="ARBA00006739"/>
    </source>
</evidence>
<feature type="transmembrane region" description="Helical" evidence="4">
    <location>
        <begin position="347"/>
        <end position="370"/>
    </location>
</feature>
<keyword evidence="3" id="KW-0808">Transferase</keyword>
<evidence type="ECO:0008006" key="7">
    <source>
        <dbReference type="Google" id="ProtNLM"/>
    </source>
</evidence>
<dbReference type="SUPFAM" id="SSF53448">
    <property type="entry name" value="Nucleotide-diphospho-sugar transferases"/>
    <property type="match status" value="1"/>
</dbReference>
<evidence type="ECO:0000256" key="4">
    <source>
        <dbReference type="SAM" id="Phobius"/>
    </source>
</evidence>
<dbReference type="EMBL" id="MFKP01000025">
    <property type="protein sequence ID" value="OGG44003.1"/>
    <property type="molecule type" value="Genomic_DNA"/>
</dbReference>
<feature type="transmembrane region" description="Helical" evidence="4">
    <location>
        <begin position="316"/>
        <end position="335"/>
    </location>
</feature>
<dbReference type="AlphaFoldDB" id="A0A1F6C4J5"/>
<keyword evidence="4" id="KW-0472">Membrane</keyword>
<organism evidence="5 6">
    <name type="scientific">Candidatus Kaiserbacteria bacterium RIFCSPHIGHO2_01_FULL_48_10</name>
    <dbReference type="NCBI Taxonomy" id="1798476"/>
    <lineage>
        <taxon>Bacteria</taxon>
        <taxon>Candidatus Kaiseribacteriota</taxon>
    </lineage>
</organism>
<dbReference type="PANTHER" id="PTHR43630:SF1">
    <property type="entry name" value="POLY-BETA-1,6-N-ACETYL-D-GLUCOSAMINE SYNTHASE"/>
    <property type="match status" value="1"/>
</dbReference>
<proteinExistence type="inferred from homology"/>
<comment type="similarity">
    <text evidence="1">Belongs to the glycosyltransferase 2 family.</text>
</comment>
<name>A0A1F6C4J5_9BACT</name>
<dbReference type="CDD" id="cd06423">
    <property type="entry name" value="CESA_like"/>
    <property type="match status" value="1"/>
</dbReference>
<dbReference type="PANTHER" id="PTHR43630">
    <property type="entry name" value="POLY-BETA-1,6-N-ACETYL-D-GLUCOSAMINE SYNTHASE"/>
    <property type="match status" value="1"/>
</dbReference>
<keyword evidence="4" id="KW-1133">Transmembrane helix</keyword>
<feature type="transmembrane region" description="Helical" evidence="4">
    <location>
        <begin position="382"/>
        <end position="401"/>
    </location>
</feature>
<sequence>MNSTFEVVIYIFLFFGLFFEIFLLLTFFEPEAKQRRMKKPNKHFPTVAAIVPCYNEEETIAKTVESLVALEYPQDKLTIVLVDDGSTDRTGRIIDSYGSFPHIKIIHKENGGKHTALNAGIRATETEFVAILDADSFVSRDALKEIMAHFDHERVGAVIAAFSIWNPRSLLEKLQQTEYLLAIAFRHVLSAVNGLSVTPGPLSIFRRQVFEELGTFVPAHDSEDMEMALRMQKAKWHIANAPHARVYTKAPESIAKLIRQRTRWMTGYMRNGFDYREMYGNPHYGALGMLVLPFSTFAILGTIVIFTLTVAQTGKWLWNFFQNALVVPLSFTFHVPSFNFDWFFLPLNTMILLGILAIGILCIRLCAGALLSNTKPSVGMGVVWYLPFYGIVAPIWTIRALRDVVFGIRRSWR</sequence>
<keyword evidence="2" id="KW-0328">Glycosyltransferase</keyword>
<gene>
    <name evidence="5" type="ORF">A2841_03795</name>
</gene>
<feature type="transmembrane region" description="Helical" evidence="4">
    <location>
        <begin position="7"/>
        <end position="28"/>
    </location>
</feature>
<reference evidence="5 6" key="1">
    <citation type="journal article" date="2016" name="Nat. Commun.">
        <title>Thousands of microbial genomes shed light on interconnected biogeochemical processes in an aquifer system.</title>
        <authorList>
            <person name="Anantharaman K."/>
            <person name="Brown C.T."/>
            <person name="Hug L.A."/>
            <person name="Sharon I."/>
            <person name="Castelle C.J."/>
            <person name="Probst A.J."/>
            <person name="Thomas B.C."/>
            <person name="Singh A."/>
            <person name="Wilkins M.J."/>
            <person name="Karaoz U."/>
            <person name="Brodie E.L."/>
            <person name="Williams K.H."/>
            <person name="Hubbard S.S."/>
            <person name="Banfield J.F."/>
        </authorList>
    </citation>
    <scope>NUCLEOTIDE SEQUENCE [LARGE SCALE GENOMIC DNA]</scope>
</reference>
<protein>
    <recommendedName>
        <fullName evidence="7">Glycosyltransferase 2-like domain-containing protein</fullName>
    </recommendedName>
</protein>
<accession>A0A1F6C4J5</accession>
<evidence type="ECO:0000256" key="3">
    <source>
        <dbReference type="ARBA" id="ARBA00022679"/>
    </source>
</evidence>